<protein>
    <submittedName>
        <fullName evidence="1">Uncharacterized protein</fullName>
    </submittedName>
</protein>
<name>A0ACB9VK56_9CETA</name>
<evidence type="ECO:0000313" key="2">
    <source>
        <dbReference type="Proteomes" id="UP001057279"/>
    </source>
</evidence>
<dbReference type="Proteomes" id="UP001057279">
    <property type="component" value="Linkage Group LG01"/>
</dbReference>
<accession>A0ACB9VK56</accession>
<dbReference type="EMBL" id="CM043026">
    <property type="protein sequence ID" value="KAI4590240.1"/>
    <property type="molecule type" value="Genomic_DNA"/>
</dbReference>
<comment type="caution">
    <text evidence="1">The sequence shown here is derived from an EMBL/GenBank/DDBJ whole genome shotgun (WGS) entry which is preliminary data.</text>
</comment>
<proteinExistence type="predicted"/>
<evidence type="ECO:0000313" key="1">
    <source>
        <dbReference type="EMBL" id="KAI4590240.1"/>
    </source>
</evidence>
<organism evidence="1 2">
    <name type="scientific">Ovis ammon polii x Ovis aries</name>
    <dbReference type="NCBI Taxonomy" id="2918886"/>
    <lineage>
        <taxon>Eukaryota</taxon>
        <taxon>Metazoa</taxon>
        <taxon>Chordata</taxon>
        <taxon>Craniata</taxon>
        <taxon>Vertebrata</taxon>
        <taxon>Euteleostomi</taxon>
        <taxon>Mammalia</taxon>
        <taxon>Eutheria</taxon>
        <taxon>Laurasiatheria</taxon>
        <taxon>Artiodactyla</taxon>
        <taxon>Ruminantia</taxon>
        <taxon>Pecora</taxon>
        <taxon>Bovidae</taxon>
        <taxon>Caprinae</taxon>
        <taxon>Ovis</taxon>
    </lineage>
</organism>
<keyword evidence="2" id="KW-1185">Reference proteome</keyword>
<sequence length="400" mass="44366">MLTSHVDGTRVVEREFKRGPSFHLPRPDRGEDSSFSVKSGMLTSYVDGTRVRWSSPRPGGRTADARGTTDTRLPAAEMVGTGLRSRRVERAEETDPSRAPEGVKKRNDARPTPGSEVQPHPRTGRDEPGKSANAVPHYHKLCSRVSHIWGNRRGQHIRSAMDKPHPGKTTFVIMVSPLPGPSFHLPRPEERVRRRSVASGVLPSHLDRTRMQWSSLGQGGCTAGSRGTTDTQRPAAPGDGAGVQSRRLERAEGKDPSPATDEMPRRETQPKTKRNTGCLTPPSESQKTAHKTDKSEGGKCKADSDSEDKGEESKPKKKKKESEEPRGFARGLEPEWIIGATDSSGEFMFLMKWKNSDEADLFPAKEADVKCPQVVISFYEERLTWHSYPSEDDDKKDDKN</sequence>
<reference evidence="1" key="1">
    <citation type="submission" date="2022-03" db="EMBL/GenBank/DDBJ databases">
        <title>Genomic analyses of argali, domestic sheep and their hybrids provide insights into chromosomal evolution, heterosis and genetic basis of agronomic traits.</title>
        <authorList>
            <person name="Li M."/>
        </authorList>
    </citation>
    <scope>NUCLEOTIDE SEQUENCE</scope>
    <source>
        <strain evidence="1">F1 hybrid</strain>
    </source>
</reference>
<gene>
    <name evidence="1" type="ORF">MJG53_001289</name>
</gene>